<dbReference type="GO" id="GO:0005886">
    <property type="term" value="C:plasma membrane"/>
    <property type="evidence" value="ECO:0007669"/>
    <property type="project" value="UniProtKB-SubCell"/>
</dbReference>
<dbReference type="PANTHER" id="PTHR12428:SF65">
    <property type="entry name" value="CYTOCHROME C OXIDASE ASSEMBLY PROTEIN COX18, MITOCHONDRIAL"/>
    <property type="match status" value="1"/>
</dbReference>
<dbReference type="RefSeq" id="WP_065472925.1">
    <property type="nucleotide sequence ID" value="NZ_BCYG01000024.1"/>
</dbReference>
<evidence type="ECO:0000256" key="7">
    <source>
        <dbReference type="ARBA" id="ARBA00022927"/>
    </source>
</evidence>
<evidence type="ECO:0000313" key="28">
    <source>
        <dbReference type="Proteomes" id="UP000494246"/>
    </source>
</evidence>
<evidence type="ECO:0000256" key="11">
    <source>
        <dbReference type="ARBA" id="ARBA00025034"/>
    </source>
</evidence>
<proteinExistence type="inferred from homology"/>
<dbReference type="EMBL" id="CABWKE010000001">
    <property type="protein sequence ID" value="VWQ26976.1"/>
    <property type="molecule type" value="Genomic_DNA"/>
</dbReference>
<dbReference type="AlphaFoldDB" id="A0A4S5BIJ7"/>
<evidence type="ECO:0000256" key="17">
    <source>
        <dbReference type="SAM" id="MobiDB-lite"/>
    </source>
</evidence>
<accession>A0A4S5BIJ7</accession>
<evidence type="ECO:0000256" key="6">
    <source>
        <dbReference type="ARBA" id="ARBA00022692"/>
    </source>
</evidence>
<evidence type="ECO:0000256" key="12">
    <source>
        <dbReference type="ARBA" id="ARBA00026028"/>
    </source>
</evidence>
<evidence type="ECO:0000313" key="27">
    <source>
        <dbReference type="Proteomes" id="UP000494179"/>
    </source>
</evidence>
<dbReference type="GO" id="GO:0015031">
    <property type="term" value="P:protein transport"/>
    <property type="evidence" value="ECO:0007669"/>
    <property type="project" value="UniProtKB-KW"/>
</dbReference>
<evidence type="ECO:0000313" key="26">
    <source>
        <dbReference type="Proteomes" id="UP000345266"/>
    </source>
</evidence>
<comment type="function">
    <text evidence="11">Required for the insertion and/or proper folding and/or complex formation of integral membrane proteins into the membrane. Involved in integration of membrane proteins that insert both dependently and independently of the Sec translocase complex, as well as at least some lipoproteins. Aids folding of multispanning membrane proteins.</text>
</comment>
<evidence type="ECO:0000313" key="23">
    <source>
        <dbReference type="EMBL" id="VWQ32293.1"/>
    </source>
</evidence>
<evidence type="ECO:0000256" key="4">
    <source>
        <dbReference type="ARBA" id="ARBA00022448"/>
    </source>
</evidence>
<feature type="transmembrane region" description="Helical" evidence="18">
    <location>
        <begin position="48"/>
        <end position="70"/>
    </location>
</feature>
<evidence type="ECO:0000256" key="9">
    <source>
        <dbReference type="ARBA" id="ARBA00023136"/>
    </source>
</evidence>
<dbReference type="InterPro" id="IPR028055">
    <property type="entry name" value="YidC/Oxa/ALB_C"/>
</dbReference>
<evidence type="ECO:0000256" key="18">
    <source>
        <dbReference type="SAM" id="Phobius"/>
    </source>
</evidence>
<reference evidence="20 25" key="1">
    <citation type="submission" date="2019-04" db="EMBL/GenBank/DDBJ databases">
        <title>Genome Announcement To Ensure Probiotic Safety of Bifidobacterium longum subsp infantis UBBI-01.</title>
        <authorList>
            <person name="Sulthana A."/>
            <person name="Lakshmi S.G."/>
            <person name="Madempudi R.S."/>
        </authorList>
    </citation>
    <scope>NUCLEOTIDE SEQUENCE [LARGE SCALE GENOMIC DNA]</scope>
    <source>
        <strain evidence="20 25">UBBI-01</strain>
    </source>
</reference>
<dbReference type="InterPro" id="IPR001708">
    <property type="entry name" value="YidC/ALB3/OXA1/COX18"/>
</dbReference>
<evidence type="ECO:0000256" key="1">
    <source>
        <dbReference type="ARBA" id="ARBA00004651"/>
    </source>
</evidence>
<keyword evidence="10" id="KW-0143">Chaperone</keyword>
<evidence type="ECO:0000256" key="13">
    <source>
        <dbReference type="ARBA" id="ARBA00031538"/>
    </source>
</evidence>
<reference evidence="27 28" key="3">
    <citation type="submission" date="2019-10" db="EMBL/GenBank/DDBJ databases">
        <authorList>
            <consortium name="Melissa Lawson"/>
            <person name="O'neill I."/>
        </authorList>
    </citation>
    <scope>NUCLEOTIDE SEQUENCE [LARGE SCALE GENOMIC DNA]</scope>
    <source>
        <strain evidence="24">LH_23</strain>
        <strain evidence="23">LH_664</strain>
        <strain evidence="22">LH_665</strain>
    </source>
</reference>
<evidence type="ECO:0000256" key="10">
    <source>
        <dbReference type="ARBA" id="ARBA00023186"/>
    </source>
</evidence>
<evidence type="ECO:0000256" key="2">
    <source>
        <dbReference type="ARBA" id="ARBA00010527"/>
    </source>
</evidence>
<keyword evidence="7" id="KW-0653">Protein transport</keyword>
<evidence type="ECO:0000256" key="5">
    <source>
        <dbReference type="ARBA" id="ARBA00022475"/>
    </source>
</evidence>
<comment type="similarity">
    <text evidence="2">Belongs to the OXA1/ALB3/YidC family. Type 1 subfamily.</text>
</comment>
<dbReference type="EMBL" id="SSWL01000002">
    <property type="protein sequence ID" value="THJ30401.1"/>
    <property type="molecule type" value="Genomic_DNA"/>
</dbReference>
<dbReference type="PANTHER" id="PTHR12428">
    <property type="entry name" value="OXA1"/>
    <property type="match status" value="1"/>
</dbReference>
<dbReference type="GO" id="GO:0032977">
    <property type="term" value="F:membrane insertase activity"/>
    <property type="evidence" value="ECO:0007669"/>
    <property type="project" value="InterPro"/>
</dbReference>
<comment type="subcellular location">
    <subcellularLocation>
        <location evidence="1">Cell membrane</location>
        <topology evidence="1">Multi-pass membrane protein</topology>
    </subcellularLocation>
    <subcellularLocation>
        <location evidence="16">Membrane</location>
        <topology evidence="16">Multi-pass membrane protein</topology>
    </subcellularLocation>
</comment>
<gene>
    <name evidence="20" type="primary">yidC</name>
    <name evidence="21" type="synonym">misCB</name>
    <name evidence="24" type="ORF">BIFLH23_00487</name>
    <name evidence="23" type="ORF">BIFLH664_00044</name>
    <name evidence="22" type="ORF">BIFLH665_00066</name>
    <name evidence="21" type="ORF">BLJG463_00187</name>
    <name evidence="20" type="ORF">E6L38_01505</name>
</gene>
<evidence type="ECO:0000256" key="14">
    <source>
        <dbReference type="ARBA" id="ARBA00033245"/>
    </source>
</evidence>
<reference evidence="21 26" key="2">
    <citation type="submission" date="2019-07" db="EMBL/GenBank/DDBJ databases">
        <authorList>
            <person name="Hibberd C M."/>
            <person name="Gehrig L. J."/>
            <person name="Chang H.-W."/>
            <person name="Venkatesh S."/>
        </authorList>
    </citation>
    <scope>NUCLEOTIDE SEQUENCE [LARGE SCALE GENOMIC DNA]</scope>
    <source>
        <strain evidence="21">Bifidobacterium_longum_subsp_infantis_JG_Bg463</strain>
    </source>
</reference>
<feature type="domain" description="Membrane insertase YidC/Oxa/ALB C-terminal" evidence="19">
    <location>
        <begin position="50"/>
        <end position="267"/>
    </location>
</feature>
<evidence type="ECO:0000313" key="20">
    <source>
        <dbReference type="EMBL" id="THJ30401.1"/>
    </source>
</evidence>
<keyword evidence="4" id="KW-0813">Transport</keyword>
<evidence type="ECO:0000313" key="22">
    <source>
        <dbReference type="EMBL" id="VWQ26976.1"/>
    </source>
</evidence>
<comment type="subunit">
    <text evidence="12">Interacts with the Sec translocase complex via SecD. Specifically interacts with transmembrane segments of nascent integral membrane proteins during membrane integration.</text>
</comment>
<evidence type="ECO:0000256" key="3">
    <source>
        <dbReference type="ARBA" id="ARBA00015325"/>
    </source>
</evidence>
<evidence type="ECO:0000256" key="15">
    <source>
        <dbReference type="ARBA" id="ARBA00033342"/>
    </source>
</evidence>
<feature type="region of interest" description="Disordered" evidence="17">
    <location>
        <begin position="277"/>
        <end position="335"/>
    </location>
</feature>
<evidence type="ECO:0000313" key="25">
    <source>
        <dbReference type="Proteomes" id="UP000306697"/>
    </source>
</evidence>
<dbReference type="NCBIfam" id="TIGR03592">
    <property type="entry name" value="yidC_oxa1_cterm"/>
    <property type="match status" value="1"/>
</dbReference>
<name>A0A4S5BIJ7_BIFLI</name>
<sequence>MNSNEFLLDSGFWGFLYKILTPVEWLQTWIMKIVHDFFVMLGMSPIGVSWVLAIIILVLVVQACIFPLFCKQMKSMRKMQALAPKMKRIQNKYKGKTDQASKEAMSRETMKLYQDNDANPAGSCLPMLIQGPVFMSMFYTLSAIPYIANGKRGALGAFDVATAKQFTQTDVFGIVSVTDNFSRAATSGKVVIGTFVFLMCFCLWFMQYFNMKRNMPAASMNKQAETMQKAMLWLFPVMYIFSGATMPFAVLVYWLTNNVCNLCRTLWQVYTFPTPGSPAAADKEKRDHRNENARRAKAGLPSLEEEALAKAKEEAERKATHGYQRQQPVRKRRKK</sequence>
<keyword evidence="9 18" id="KW-0472">Membrane</keyword>
<dbReference type="Pfam" id="PF02096">
    <property type="entry name" value="60KD_IMP"/>
    <property type="match status" value="1"/>
</dbReference>
<feature type="transmembrane region" description="Helical" evidence="18">
    <location>
        <begin position="190"/>
        <end position="209"/>
    </location>
</feature>
<dbReference type="EMBL" id="CABHNT010000067">
    <property type="protein sequence ID" value="VUX38898.1"/>
    <property type="molecule type" value="Genomic_DNA"/>
</dbReference>
<dbReference type="Proteomes" id="UP000494179">
    <property type="component" value="Unassembled WGS sequence"/>
</dbReference>
<keyword evidence="5" id="KW-1003">Cell membrane</keyword>
<dbReference type="InterPro" id="IPR047196">
    <property type="entry name" value="YidC_ALB_C"/>
</dbReference>
<dbReference type="Proteomes" id="UP000306697">
    <property type="component" value="Unassembled WGS sequence"/>
</dbReference>
<evidence type="ECO:0000259" key="19">
    <source>
        <dbReference type="Pfam" id="PF02096"/>
    </source>
</evidence>
<dbReference type="EMBL" id="CABWKH010000001">
    <property type="protein sequence ID" value="VWQ33499.1"/>
    <property type="molecule type" value="Genomic_DNA"/>
</dbReference>
<feature type="compositionally biased region" description="Basic and acidic residues" evidence="17">
    <location>
        <begin position="281"/>
        <end position="294"/>
    </location>
</feature>
<dbReference type="Proteomes" id="UP000345266">
    <property type="component" value="Unassembled WGS sequence"/>
</dbReference>
<evidence type="ECO:0000313" key="21">
    <source>
        <dbReference type="EMBL" id="VUX38898.1"/>
    </source>
</evidence>
<evidence type="ECO:0000313" key="24">
    <source>
        <dbReference type="EMBL" id="VWQ33499.1"/>
    </source>
</evidence>
<evidence type="ECO:0000256" key="8">
    <source>
        <dbReference type="ARBA" id="ARBA00022989"/>
    </source>
</evidence>
<dbReference type="EMBL" id="CABWKI010000001">
    <property type="protein sequence ID" value="VWQ32293.1"/>
    <property type="molecule type" value="Genomic_DNA"/>
</dbReference>
<organism evidence="20 25">
    <name type="scientific">Bifidobacterium longum subsp. infantis</name>
    <dbReference type="NCBI Taxonomy" id="1682"/>
    <lineage>
        <taxon>Bacteria</taxon>
        <taxon>Bacillati</taxon>
        <taxon>Actinomycetota</taxon>
        <taxon>Actinomycetes</taxon>
        <taxon>Bifidobacteriales</taxon>
        <taxon>Bifidobacteriaceae</taxon>
        <taxon>Bifidobacterium</taxon>
    </lineage>
</organism>
<keyword evidence="6 16" id="KW-0812">Transmembrane</keyword>
<dbReference type="Proteomes" id="UP000494270">
    <property type="component" value="Unassembled WGS sequence"/>
</dbReference>
<feature type="transmembrane region" description="Helical" evidence="18">
    <location>
        <begin position="230"/>
        <end position="255"/>
    </location>
</feature>
<keyword evidence="8 18" id="KW-1133">Transmembrane helix</keyword>
<protein>
    <recommendedName>
        <fullName evidence="3">Membrane protein insertase YidC</fullName>
    </recommendedName>
    <alternativeName>
        <fullName evidence="15">Foldase YidC</fullName>
    </alternativeName>
    <alternativeName>
        <fullName evidence="14">Membrane integrase YidC</fullName>
    </alternativeName>
    <alternativeName>
        <fullName evidence="13">Membrane protein YidC</fullName>
    </alternativeName>
</protein>
<dbReference type="CDD" id="cd20070">
    <property type="entry name" value="5TM_YidC_Alb3"/>
    <property type="match status" value="1"/>
</dbReference>
<evidence type="ECO:0000256" key="16">
    <source>
        <dbReference type="RuleBase" id="RU003945"/>
    </source>
</evidence>
<dbReference type="Proteomes" id="UP000494246">
    <property type="component" value="Unassembled WGS sequence"/>
</dbReference>
<feature type="compositionally biased region" description="Basic and acidic residues" evidence="17">
    <location>
        <begin position="307"/>
        <end position="319"/>
    </location>
</feature>
<dbReference type="GO" id="GO:0051205">
    <property type="term" value="P:protein insertion into membrane"/>
    <property type="evidence" value="ECO:0007669"/>
    <property type="project" value="TreeGrafter"/>
</dbReference>